<keyword evidence="6 9" id="KW-0804">Transcription</keyword>
<evidence type="ECO:0000313" key="12">
    <source>
        <dbReference type="EMBL" id="KAH7376142.1"/>
    </source>
</evidence>
<protein>
    <recommendedName>
        <fullName evidence="3 9">Mediator of RNA polymerase II transcription subunit 14</fullName>
    </recommendedName>
    <alternativeName>
        <fullName evidence="8 9">Mediator complex subunit 14</fullName>
    </alternativeName>
</protein>
<dbReference type="Pfam" id="PF26204">
    <property type="entry name" value="Med14_fung"/>
    <property type="match status" value="1"/>
</dbReference>
<dbReference type="EMBL" id="JAGPXD010000001">
    <property type="protein sequence ID" value="KAH7376142.1"/>
    <property type="molecule type" value="Genomic_DNA"/>
</dbReference>
<dbReference type="AlphaFoldDB" id="A0A8K0X8S6"/>
<evidence type="ECO:0000256" key="4">
    <source>
        <dbReference type="ARBA" id="ARBA00023015"/>
    </source>
</evidence>
<dbReference type="GO" id="GO:0070847">
    <property type="term" value="C:core mediator complex"/>
    <property type="evidence" value="ECO:0007669"/>
    <property type="project" value="TreeGrafter"/>
</dbReference>
<evidence type="ECO:0000259" key="11">
    <source>
        <dbReference type="Pfam" id="PF08638"/>
    </source>
</evidence>
<sequence length="1150" mass="128465">MENGTQNGSRSNHDREPLLNGSGGEQRALDGKADKMASASVHQSTGPPVNGLVGHAPKPDEPPSAPHGARTNPNRMNDLPDEITHITQGFIPLSTILVRLAQATHDDLQKAIVDSANIKWMPAAINGGTPNGGDLPDDNSEGNRKRKTTLLRFAQDAHTKWVKALVITDWSRKADAVSKLIDLKAHLDGKRMIFDFTQNDLIGLKRDLVQARLPRPDLKTALQILSTGEAPWIPEPGYITPPPLTPEEQLKWVEELNTLLSLRLNLDDYSKIPHQFKDYNIESGRVTFKVKGEFEVDLTIADEDFEKQFWFIDFRFAFSPSTARVDNRLMNVLEARVNELLGTDGLASCYNFLHEFVLTHKINELKRQANELARTSWTGNLKVEPLNRALAIQYWTNRYGPNAPKSWVMIAVQSGKPVGGTQDAKHPSRLVAKWYRDNKEIKDASLDFNADDLSAEGLLKSAISRHVEHILSSVHEKLAAAPRFTRKETFMRLSISKDEPLDSFLQMQLGPKVNVTLVIEPVTGFAAVQPHTKYALQGESRWNHGGKDPAEDGVHCLENIRWGYVIEEFNRRGKSTGWNMTKSPINSEEVKRVIKTREHYHPVFFQRQGLGQDWFVMMTLSLSGDEWWLIQVKQTENTRSVTAHLNLQLTKGQPDLSDTFWDNLTLFAAGIISHYGEVSQLHRIGIKYRERAVNAQPLPQQVNVPSLLLSLSDILALPARVAGEHTVTQRPSWAENKVEILYNGLRHDASDDTESGARVPLGTTVVAIVRVTDRSGFKQLPGQVDKDVSFNKRTGQFRFLMRGSVGVPIMEQLAGHVRSVDRLVALLEAIRGARGSLKVVDVGLRQAKFTYPDVQPTGSSEEPRQWTAILDMSASKSRLVLEDDNPHLRLLNYLNKLANTEGGLSVLMAYLVEILPLLKAADYIDEQWAGLDTESSVHVTIIPRGADWFVYRYELVGANGQKRRLCLDLRSRNREGTGFWVLKRGNSKPDDEEDDLDGVLRKVFDNRGDLWRGFSKSAAAVQGGVGVLNMLIATDEAIRTYAQGGDLAAVEAALKALPSPVRISEVASFPSMPQPQPQPQQDRRASHSQAQPDRRPSQSQGQTLQDRRQSMGHGQQQQMRLSQVSRPPQGQRQNSSNKTSGTKDTPFVLD</sequence>
<dbReference type="OrthoDB" id="205099at2759"/>
<dbReference type="Proteomes" id="UP000813385">
    <property type="component" value="Unassembled WGS sequence"/>
</dbReference>
<dbReference type="InterPro" id="IPR013947">
    <property type="entry name" value="Mediator_Med14"/>
</dbReference>
<dbReference type="GO" id="GO:0003712">
    <property type="term" value="F:transcription coregulator activity"/>
    <property type="evidence" value="ECO:0007669"/>
    <property type="project" value="UniProtKB-UniRule"/>
</dbReference>
<dbReference type="PANTHER" id="PTHR12809:SF2">
    <property type="entry name" value="MEDIATOR OF RNA POLYMERASE II TRANSCRIPTION SUBUNIT 14"/>
    <property type="match status" value="1"/>
</dbReference>
<name>A0A8K0X8S6_9PEZI</name>
<feature type="compositionally biased region" description="Polar residues" evidence="10">
    <location>
        <begin position="1"/>
        <end position="10"/>
    </location>
</feature>
<keyword evidence="7 9" id="KW-0539">Nucleus</keyword>
<evidence type="ECO:0000256" key="6">
    <source>
        <dbReference type="ARBA" id="ARBA00023163"/>
    </source>
</evidence>
<keyword evidence="5 9" id="KW-0010">Activator</keyword>
<evidence type="ECO:0000256" key="2">
    <source>
        <dbReference type="ARBA" id="ARBA00007813"/>
    </source>
</evidence>
<evidence type="ECO:0000256" key="7">
    <source>
        <dbReference type="ARBA" id="ARBA00023242"/>
    </source>
</evidence>
<dbReference type="GO" id="GO:0006357">
    <property type="term" value="P:regulation of transcription by RNA polymerase II"/>
    <property type="evidence" value="ECO:0007669"/>
    <property type="project" value="InterPro"/>
</dbReference>
<feature type="region of interest" description="Disordered" evidence="10">
    <location>
        <begin position="1068"/>
        <end position="1150"/>
    </location>
</feature>
<comment type="function">
    <text evidence="9">Component of the Mediator complex, a coactivator involved in the regulated transcription of nearly all RNA polymerase II-dependent genes. Mediator functions as a bridge to convey information from gene-specific regulatory proteins to the basal RNA polymerase II transcription machinery. Mediator is recruited to promoters by direct interactions with regulatory proteins and serves as a scaffold for the assembly of a functional preinitiation complex with RNA polymerase II and the general transcription factors.</text>
</comment>
<accession>A0A8K0X8S6</accession>
<comment type="similarity">
    <text evidence="2 9">Belongs to the Mediator complex subunit 14 family.</text>
</comment>
<evidence type="ECO:0000256" key="5">
    <source>
        <dbReference type="ARBA" id="ARBA00023159"/>
    </source>
</evidence>
<evidence type="ECO:0000256" key="9">
    <source>
        <dbReference type="RuleBase" id="RU365082"/>
    </source>
</evidence>
<dbReference type="GO" id="GO:0016592">
    <property type="term" value="C:mediator complex"/>
    <property type="evidence" value="ECO:0007669"/>
    <property type="project" value="UniProtKB-UniRule"/>
</dbReference>
<comment type="subunit">
    <text evidence="9">Component of the Mediator complex.</text>
</comment>
<evidence type="ECO:0000256" key="3">
    <source>
        <dbReference type="ARBA" id="ARBA00019619"/>
    </source>
</evidence>
<comment type="subcellular location">
    <subcellularLocation>
        <location evidence="1 9">Nucleus</location>
    </subcellularLocation>
</comment>
<comment type="caution">
    <text evidence="12">The sequence shown here is derived from an EMBL/GenBank/DDBJ whole genome shotgun (WGS) entry which is preliminary data.</text>
</comment>
<feature type="domain" description="Mediator complex subunit MED14 N-terminal" evidence="11">
    <location>
        <begin position="90"/>
        <end position="302"/>
    </location>
</feature>
<evidence type="ECO:0000256" key="1">
    <source>
        <dbReference type="ARBA" id="ARBA00004123"/>
    </source>
</evidence>
<evidence type="ECO:0000313" key="13">
    <source>
        <dbReference type="Proteomes" id="UP000813385"/>
    </source>
</evidence>
<organism evidence="12 13">
    <name type="scientific">Plectosphaerella cucumerina</name>
    <dbReference type="NCBI Taxonomy" id="40658"/>
    <lineage>
        <taxon>Eukaryota</taxon>
        <taxon>Fungi</taxon>
        <taxon>Dikarya</taxon>
        <taxon>Ascomycota</taxon>
        <taxon>Pezizomycotina</taxon>
        <taxon>Sordariomycetes</taxon>
        <taxon>Hypocreomycetidae</taxon>
        <taxon>Glomerellales</taxon>
        <taxon>Plectosphaerellaceae</taxon>
        <taxon>Plectosphaerella</taxon>
    </lineage>
</organism>
<reference evidence="12" key="1">
    <citation type="journal article" date="2021" name="Nat. Commun.">
        <title>Genetic determinants of endophytism in the Arabidopsis root mycobiome.</title>
        <authorList>
            <person name="Mesny F."/>
            <person name="Miyauchi S."/>
            <person name="Thiergart T."/>
            <person name="Pickel B."/>
            <person name="Atanasova L."/>
            <person name="Karlsson M."/>
            <person name="Huettel B."/>
            <person name="Barry K.W."/>
            <person name="Haridas S."/>
            <person name="Chen C."/>
            <person name="Bauer D."/>
            <person name="Andreopoulos W."/>
            <person name="Pangilinan J."/>
            <person name="LaButti K."/>
            <person name="Riley R."/>
            <person name="Lipzen A."/>
            <person name="Clum A."/>
            <person name="Drula E."/>
            <person name="Henrissat B."/>
            <person name="Kohler A."/>
            <person name="Grigoriev I.V."/>
            <person name="Martin F.M."/>
            <person name="Hacquard S."/>
        </authorList>
    </citation>
    <scope>NUCLEOTIDE SEQUENCE</scope>
    <source>
        <strain evidence="12">MPI-CAGE-AT-0016</strain>
    </source>
</reference>
<dbReference type="Pfam" id="PF08638">
    <property type="entry name" value="Med14"/>
    <property type="match status" value="1"/>
</dbReference>
<dbReference type="InterPro" id="IPR055122">
    <property type="entry name" value="Med14_N"/>
</dbReference>
<keyword evidence="13" id="KW-1185">Reference proteome</keyword>
<gene>
    <name evidence="12" type="ORF">B0T11DRAFT_17226</name>
</gene>
<evidence type="ECO:0000256" key="10">
    <source>
        <dbReference type="SAM" id="MobiDB-lite"/>
    </source>
</evidence>
<feature type="region of interest" description="Disordered" evidence="10">
    <location>
        <begin position="124"/>
        <end position="143"/>
    </location>
</feature>
<evidence type="ECO:0000256" key="8">
    <source>
        <dbReference type="ARBA" id="ARBA00032007"/>
    </source>
</evidence>
<proteinExistence type="inferred from homology"/>
<feature type="region of interest" description="Disordered" evidence="10">
    <location>
        <begin position="1"/>
        <end position="80"/>
    </location>
</feature>
<dbReference type="PANTHER" id="PTHR12809">
    <property type="entry name" value="MEDIATOR COMPLEX SUBUNIT"/>
    <property type="match status" value="1"/>
</dbReference>
<keyword evidence="4 9" id="KW-0805">Transcription regulation</keyword>
<feature type="compositionally biased region" description="Polar residues" evidence="10">
    <location>
        <begin position="1087"/>
        <end position="1104"/>
    </location>
</feature>
<feature type="compositionally biased region" description="Polar residues" evidence="10">
    <location>
        <begin position="1112"/>
        <end position="1143"/>
    </location>
</feature>